<sequence length="436" mass="46791">MNKLREFSPRVWHRRASKPVSVWMLVFLVAGLLHVFIPNSRWVLVHLFTLGVVTNSVVLWSQHLAEKFTQTRAPDSARPVQLRRIYILNGGIVVTVCGQLLGFAPLTQLGALIVAAMVAWHGVSLWQHWRTVAAAKRFRVIVLGYVGSAACLPVGAFLGGCLAMLPRDPLYTRLLFAHIAANVAGFVGLAAAASLTVLFPGIWRTRGSFHRMHATLALLGVGVVVAAVGALSGWYALSAAGLAVYAAGWLWSAQQWVGHVGDVLRDPRDRVNFSSVSVLAAVAWLSLTVVYFAVQLALVGEAAQLPTLPLVIGFAAQLLIGVMSYLLPTTMGGGPGAVRAGLYENWRLGLLRSTLLNGGLVLWMTATTSWFAVAAAVVCIAPLAVYPILQARAVKAQKPVLMRKTTGPAAQTQTPWWQVGVGVGTLALMALVFRAF</sequence>
<dbReference type="Proteomes" id="UP001220064">
    <property type="component" value="Chromosome"/>
</dbReference>
<feature type="transmembrane region" description="Helical" evidence="1">
    <location>
        <begin position="242"/>
        <end position="264"/>
    </location>
</feature>
<evidence type="ECO:0000256" key="1">
    <source>
        <dbReference type="SAM" id="Phobius"/>
    </source>
</evidence>
<proteinExistence type="predicted"/>
<dbReference type="RefSeq" id="WP_022863483.1">
    <property type="nucleotide sequence ID" value="NZ_ATVG01000011.1"/>
</dbReference>
<dbReference type="EMBL" id="CP063189">
    <property type="protein sequence ID" value="WCZ33382.1"/>
    <property type="molecule type" value="Genomic_DNA"/>
</dbReference>
<evidence type="ECO:0008006" key="4">
    <source>
        <dbReference type="Google" id="ProtNLM"/>
    </source>
</evidence>
<keyword evidence="1" id="KW-0472">Membrane</keyword>
<evidence type="ECO:0000313" key="3">
    <source>
        <dbReference type="Proteomes" id="UP001220064"/>
    </source>
</evidence>
<keyword evidence="1" id="KW-1133">Transmembrane helix</keyword>
<name>A0ABY7U9K4_9CORY</name>
<feature type="transmembrane region" description="Helical" evidence="1">
    <location>
        <begin position="109"/>
        <end position="126"/>
    </location>
</feature>
<evidence type="ECO:0000313" key="2">
    <source>
        <dbReference type="EMBL" id="WCZ33382.1"/>
    </source>
</evidence>
<keyword evidence="3" id="KW-1185">Reference proteome</keyword>
<feature type="transmembrane region" description="Helical" evidence="1">
    <location>
        <begin position="276"/>
        <end position="298"/>
    </location>
</feature>
<feature type="transmembrane region" description="Helical" evidence="1">
    <location>
        <begin position="43"/>
        <end position="64"/>
    </location>
</feature>
<feature type="transmembrane region" description="Helical" evidence="1">
    <location>
        <begin position="215"/>
        <end position="236"/>
    </location>
</feature>
<feature type="transmembrane region" description="Helical" evidence="1">
    <location>
        <begin position="348"/>
        <end position="366"/>
    </location>
</feature>
<keyword evidence="1" id="KW-0812">Transmembrane</keyword>
<protein>
    <recommendedName>
        <fullName evidence="4">Copper oxidase</fullName>
    </recommendedName>
</protein>
<feature type="transmembrane region" description="Helical" evidence="1">
    <location>
        <begin position="138"/>
        <end position="165"/>
    </location>
</feature>
<accession>A0ABY7U9K4</accession>
<feature type="transmembrane region" description="Helical" evidence="1">
    <location>
        <begin position="20"/>
        <end position="37"/>
    </location>
</feature>
<gene>
    <name evidence="2" type="ORF">CMASS_09855</name>
</gene>
<feature type="transmembrane region" description="Helical" evidence="1">
    <location>
        <begin position="177"/>
        <end position="203"/>
    </location>
</feature>
<feature type="transmembrane region" description="Helical" evidence="1">
    <location>
        <begin position="85"/>
        <end position="103"/>
    </location>
</feature>
<feature type="transmembrane region" description="Helical" evidence="1">
    <location>
        <begin position="310"/>
        <end position="327"/>
    </location>
</feature>
<reference evidence="2 3" key="1">
    <citation type="submission" date="2020-10" db="EMBL/GenBank/DDBJ databases">
        <title>Complete genome sequence of Corynebacterium massiliense DSM 45435, type strain of Corynebacterium massiliense.</title>
        <authorList>
            <person name="Busche T."/>
            <person name="Kalinowski J."/>
            <person name="Ruckert C."/>
        </authorList>
    </citation>
    <scope>NUCLEOTIDE SEQUENCE [LARGE SCALE GENOMIC DNA]</scope>
    <source>
        <strain evidence="2 3">DSM 45435</strain>
    </source>
</reference>
<feature type="transmembrane region" description="Helical" evidence="1">
    <location>
        <begin position="372"/>
        <end position="394"/>
    </location>
</feature>
<feature type="transmembrane region" description="Helical" evidence="1">
    <location>
        <begin position="415"/>
        <end position="433"/>
    </location>
</feature>
<organism evidence="2 3">
    <name type="scientific">Corynebacterium massiliense DSM 45435</name>
    <dbReference type="NCBI Taxonomy" id="1121364"/>
    <lineage>
        <taxon>Bacteria</taxon>
        <taxon>Bacillati</taxon>
        <taxon>Actinomycetota</taxon>
        <taxon>Actinomycetes</taxon>
        <taxon>Mycobacteriales</taxon>
        <taxon>Corynebacteriaceae</taxon>
        <taxon>Corynebacterium</taxon>
    </lineage>
</organism>